<feature type="region of interest" description="Disordered" evidence="3">
    <location>
        <begin position="363"/>
        <end position="405"/>
    </location>
</feature>
<evidence type="ECO:0000256" key="4">
    <source>
        <dbReference type="SAM" id="Phobius"/>
    </source>
</evidence>
<feature type="region of interest" description="Disordered" evidence="3">
    <location>
        <begin position="968"/>
        <end position="1000"/>
    </location>
</feature>
<dbReference type="PANTHER" id="PTHR46093">
    <property type="entry name" value="ACYL-COA-BINDING DOMAIN-CONTAINING PROTEIN 5"/>
    <property type="match status" value="1"/>
</dbReference>
<keyword evidence="4" id="KW-1133">Transmembrane helix</keyword>
<feature type="compositionally biased region" description="Polar residues" evidence="3">
    <location>
        <begin position="972"/>
        <end position="984"/>
    </location>
</feature>
<evidence type="ECO:0000313" key="5">
    <source>
        <dbReference type="EMBL" id="KAG2229062.1"/>
    </source>
</evidence>
<evidence type="ECO:0000256" key="1">
    <source>
        <dbReference type="ARBA" id="ARBA00022441"/>
    </source>
</evidence>
<keyword evidence="1" id="KW-0880">Kelch repeat</keyword>
<reference evidence="5" key="1">
    <citation type="submission" date="2021-01" db="EMBL/GenBank/DDBJ databases">
        <title>Metabolic potential, ecology and presence of endohyphal bacteria is reflected in genomic diversity of Mucoromycotina.</title>
        <authorList>
            <person name="Muszewska A."/>
            <person name="Okrasinska A."/>
            <person name="Steczkiewicz K."/>
            <person name="Drgas O."/>
            <person name="Orlowska M."/>
            <person name="Perlinska-Lenart U."/>
            <person name="Aleksandrzak-Piekarczyk T."/>
            <person name="Szatraj K."/>
            <person name="Zielenkiewicz U."/>
            <person name="Pilsyk S."/>
            <person name="Malc E."/>
            <person name="Mieczkowski P."/>
            <person name="Kruszewska J.S."/>
            <person name="Biernat P."/>
            <person name="Pawlowska J."/>
        </authorList>
    </citation>
    <scope>NUCLEOTIDE SEQUENCE</scope>
    <source>
        <strain evidence="5">WA0000018081</strain>
    </source>
</reference>
<feature type="transmembrane region" description="Helical" evidence="4">
    <location>
        <begin position="409"/>
        <end position="431"/>
    </location>
</feature>
<feature type="non-terminal residue" evidence="5">
    <location>
        <position position="1"/>
    </location>
</feature>
<proteinExistence type="predicted"/>
<evidence type="ECO:0000256" key="3">
    <source>
        <dbReference type="SAM" id="MobiDB-lite"/>
    </source>
</evidence>
<keyword evidence="2" id="KW-0677">Repeat</keyword>
<dbReference type="Pfam" id="PF24681">
    <property type="entry name" value="Kelch_KLHDC2_KLHL20_DRC7"/>
    <property type="match status" value="2"/>
</dbReference>
<evidence type="ECO:0000256" key="2">
    <source>
        <dbReference type="ARBA" id="ARBA00022737"/>
    </source>
</evidence>
<evidence type="ECO:0008006" key="7">
    <source>
        <dbReference type="Google" id="ProtNLM"/>
    </source>
</evidence>
<dbReference type="InterPro" id="IPR015915">
    <property type="entry name" value="Kelch-typ_b-propeller"/>
</dbReference>
<feature type="transmembrane region" description="Helical" evidence="4">
    <location>
        <begin position="843"/>
        <end position="859"/>
    </location>
</feature>
<evidence type="ECO:0000313" key="6">
    <source>
        <dbReference type="Proteomes" id="UP000613177"/>
    </source>
</evidence>
<comment type="caution">
    <text evidence="5">The sequence shown here is derived from an EMBL/GenBank/DDBJ whole genome shotgun (WGS) entry which is preliminary data.</text>
</comment>
<feature type="transmembrane region" description="Helical" evidence="4">
    <location>
        <begin position="915"/>
        <end position="938"/>
    </location>
</feature>
<sequence>CGYVGGQIYCFGGDTTPVFNHNLTLDEDIYSLNIKAFAGQKSEIMISQWNKILPDIPFETGKRRRPTSIVLSDGKRLMIQGGFSPFGVKYLDQTIIYDTSSNTWAKGSAYSVDNVGVRQIFVSTAVNLPNGLIGFYGGFEQLANTSAPEISGNGNVATFNSENSSYVGFSRFTTHNTDLGTWSPFSPQASTLLDFYPLDQTATINPSTGKIYYLGGNYYTTTNNWERITIPFNWAAVFNTESGTWSNETMEGNLPASRMYHTSNLLPNSQDIILYGGSENGQTASSNFCYTLHLETSTWTKHENINVPSYLSGPRFSHSAVLVDATLFILFGRGADGALNPSLLTIDVASASNIIYTATYTSDTTNNSSDSNSNDSNSNDSNSNDSNSNDSNSNDSNSKESAGLSKGSVGGITAGSVVAGLCIIAFIFLYIRRQKKARQQDAHESRDMDVDWDKIDEHYKEVPAAKLNPPQFTGFTEITGNTDERHYSLDLVSATIENNNDVSLSANKSPDTVVDIVKPSINLVDYDITVKPDSCGYVGGQIYCYGGDTSSSGIMALRTADEKLYSLDINLFSGQKTYNMNSLWNTVVPAVDFNTENRGTPSSVVLSDGKRFMIQGGYNVFGFNYTNQTIIYDTSSNTWSKGPQFTDEKGGSRQIYDSTAVNLPDNLVGFYGGLDQFSPSSKDPILSESYGGYTGFSLFTTLAVDSGIWSSFSPQSSTLSGFYPSHQTATFNPSTSKIYYLGGSYVDTENMLSSTILFFSWASVFNTNSGDWLNETLHGDVPTDRMYHTANLLPNSQDIVLYGGSKDGIRASGNYCYTLNLESNMWTMNKNVGVPSQLSGPRYFHSAVLANFTLFILFGRSNGDETGFPILTIDVSNVSNIVYTDTYVSTTNVTTNTTTDSTINLNEPEGLSKGAIGGITAGAIVVGLGVIALIFFYLRRRKNAKQQDTHEQMAVDWDAIEDHYREVPAAKPNSQNNLIESNNDSSHRINKSPPDIAVNIIKPSSTPVDSYSIVKPDAN</sequence>
<keyword evidence="4" id="KW-0472">Membrane</keyword>
<organism evidence="5 6">
    <name type="scientific">Thamnidium elegans</name>
    <dbReference type="NCBI Taxonomy" id="101142"/>
    <lineage>
        <taxon>Eukaryota</taxon>
        <taxon>Fungi</taxon>
        <taxon>Fungi incertae sedis</taxon>
        <taxon>Mucoromycota</taxon>
        <taxon>Mucoromycotina</taxon>
        <taxon>Mucoromycetes</taxon>
        <taxon>Mucorales</taxon>
        <taxon>Mucorineae</taxon>
        <taxon>Mucoraceae</taxon>
        <taxon>Thamnidium</taxon>
    </lineage>
</organism>
<protein>
    <recommendedName>
        <fullName evidence="7">Galactose oxidase</fullName>
    </recommendedName>
</protein>
<dbReference type="PANTHER" id="PTHR46093:SF18">
    <property type="entry name" value="FIBRONECTIN TYPE-III DOMAIN-CONTAINING PROTEIN"/>
    <property type="match status" value="1"/>
</dbReference>
<keyword evidence="4" id="KW-0812">Transmembrane</keyword>
<dbReference type="SUPFAM" id="SSF117281">
    <property type="entry name" value="Kelch motif"/>
    <property type="match status" value="3"/>
</dbReference>
<keyword evidence="6" id="KW-1185">Reference proteome</keyword>
<accession>A0A8H7SJ31</accession>
<dbReference type="EMBL" id="JAEPRE010000315">
    <property type="protein sequence ID" value="KAG2229062.1"/>
    <property type="molecule type" value="Genomic_DNA"/>
</dbReference>
<dbReference type="Proteomes" id="UP000613177">
    <property type="component" value="Unassembled WGS sequence"/>
</dbReference>
<feature type="compositionally biased region" description="Low complexity" evidence="3">
    <location>
        <begin position="363"/>
        <end position="396"/>
    </location>
</feature>
<name>A0A8H7SJ31_9FUNG</name>
<gene>
    <name evidence="5" type="ORF">INT48_000559</name>
</gene>
<dbReference type="Gene3D" id="2.120.10.80">
    <property type="entry name" value="Kelch-type beta propeller"/>
    <property type="match status" value="4"/>
</dbReference>
<dbReference type="AlphaFoldDB" id="A0A8H7SJ31"/>